<dbReference type="Pfam" id="PF10419">
    <property type="entry name" value="TFIIIC_sub6"/>
    <property type="match status" value="1"/>
</dbReference>
<comment type="caution">
    <text evidence="3">The sequence shown here is derived from an EMBL/GenBank/DDBJ whole genome shotgun (WGS) entry which is preliminary data.</text>
</comment>
<reference evidence="3" key="2">
    <citation type="submission" date="2020-11" db="EMBL/GenBank/DDBJ databases">
        <authorList>
            <person name="McCartney M.A."/>
            <person name="Auch B."/>
            <person name="Kono T."/>
            <person name="Mallez S."/>
            <person name="Becker A."/>
            <person name="Gohl D.M."/>
            <person name="Silverstein K.A.T."/>
            <person name="Koren S."/>
            <person name="Bechman K.B."/>
            <person name="Herman A."/>
            <person name="Abrahante J.E."/>
            <person name="Garbe J."/>
        </authorList>
    </citation>
    <scope>NUCLEOTIDE SEQUENCE</scope>
    <source>
        <strain evidence="3">Duluth1</strain>
        <tissue evidence="3">Whole animal</tissue>
    </source>
</reference>
<dbReference type="PANTHER" id="PTHR21860:SF2">
    <property type="entry name" value="GENERAL TRANSCRIPTION FACTOR 3C POLYPEPTIDE 6"/>
    <property type="match status" value="1"/>
</dbReference>
<dbReference type="Gene3D" id="2.60.40.4370">
    <property type="match status" value="1"/>
</dbReference>
<dbReference type="GO" id="GO:0000127">
    <property type="term" value="C:transcription factor TFIIIC complex"/>
    <property type="evidence" value="ECO:0007669"/>
    <property type="project" value="TreeGrafter"/>
</dbReference>
<reference evidence="3" key="1">
    <citation type="journal article" date="2019" name="bioRxiv">
        <title>The Genome of the Zebra Mussel, Dreissena polymorpha: A Resource for Invasive Species Research.</title>
        <authorList>
            <person name="McCartney M.A."/>
            <person name="Auch B."/>
            <person name="Kono T."/>
            <person name="Mallez S."/>
            <person name="Zhang Y."/>
            <person name="Obille A."/>
            <person name="Becker A."/>
            <person name="Abrahante J.E."/>
            <person name="Garbe J."/>
            <person name="Badalamenti J.P."/>
            <person name="Herman A."/>
            <person name="Mangelson H."/>
            <person name="Liachko I."/>
            <person name="Sullivan S."/>
            <person name="Sone E.D."/>
            <person name="Koren S."/>
            <person name="Silverstein K.A.T."/>
            <person name="Beckman K.B."/>
            <person name="Gohl D.M."/>
        </authorList>
    </citation>
    <scope>NUCLEOTIDE SEQUENCE</scope>
    <source>
        <strain evidence="3">Duluth1</strain>
        <tissue evidence="3">Whole animal</tissue>
    </source>
</reference>
<gene>
    <name evidence="3" type="ORF">DPMN_120823</name>
</gene>
<evidence type="ECO:0000259" key="2">
    <source>
        <dbReference type="Pfam" id="PF10419"/>
    </source>
</evidence>
<evidence type="ECO:0000313" key="3">
    <source>
        <dbReference type="EMBL" id="KAH3819092.1"/>
    </source>
</evidence>
<dbReference type="GO" id="GO:0006383">
    <property type="term" value="P:transcription by RNA polymerase III"/>
    <property type="evidence" value="ECO:0007669"/>
    <property type="project" value="InterPro"/>
</dbReference>
<feature type="region of interest" description="Disordered" evidence="1">
    <location>
        <begin position="106"/>
        <end position="135"/>
    </location>
</feature>
<sequence length="158" mass="17770">MSGDEKEYEYEESTVVVEIQGLMENDFLRNVAHAKVLGIETGKPLLQLDDYTFTGEFQDMLCSAMLFEEISRPKDPDNITASTKLELCGTANKKWAVKRVFLKHNKEGQQDSNAETSMEQNSDKEGDDEQSATVNEVVYPVDEVVSFAPVERSSAYQT</sequence>
<organism evidence="3 4">
    <name type="scientific">Dreissena polymorpha</name>
    <name type="common">Zebra mussel</name>
    <name type="synonym">Mytilus polymorpha</name>
    <dbReference type="NCBI Taxonomy" id="45954"/>
    <lineage>
        <taxon>Eukaryota</taxon>
        <taxon>Metazoa</taxon>
        <taxon>Spiralia</taxon>
        <taxon>Lophotrochozoa</taxon>
        <taxon>Mollusca</taxon>
        <taxon>Bivalvia</taxon>
        <taxon>Autobranchia</taxon>
        <taxon>Heteroconchia</taxon>
        <taxon>Euheterodonta</taxon>
        <taxon>Imparidentia</taxon>
        <taxon>Neoheterodontei</taxon>
        <taxon>Myida</taxon>
        <taxon>Dreissenoidea</taxon>
        <taxon>Dreissenidae</taxon>
        <taxon>Dreissena</taxon>
    </lineage>
</organism>
<feature type="domain" description="Transcription factor TFIIIC triple barrel" evidence="2">
    <location>
        <begin position="9"/>
        <end position="103"/>
    </location>
</feature>
<dbReference type="EMBL" id="JAIWYP010000005">
    <property type="protein sequence ID" value="KAH3819092.1"/>
    <property type="molecule type" value="Genomic_DNA"/>
</dbReference>
<accession>A0A9D4GSC1</accession>
<evidence type="ECO:0000313" key="4">
    <source>
        <dbReference type="Proteomes" id="UP000828390"/>
    </source>
</evidence>
<protein>
    <recommendedName>
        <fullName evidence="2">Transcription factor TFIIIC triple barrel domain-containing protein</fullName>
    </recommendedName>
</protein>
<dbReference type="OrthoDB" id="1877767at2759"/>
<name>A0A9D4GSC1_DREPO</name>
<dbReference type="Proteomes" id="UP000828390">
    <property type="component" value="Unassembled WGS sequence"/>
</dbReference>
<dbReference type="InterPro" id="IPR042771">
    <property type="entry name" value="GTF3C6-like"/>
</dbReference>
<dbReference type="InterPro" id="IPR019481">
    <property type="entry name" value="TFIIIC_triple_barrel"/>
</dbReference>
<keyword evidence="4" id="KW-1185">Reference proteome</keyword>
<dbReference type="PANTHER" id="PTHR21860">
    <property type="entry name" value="TRANSCRIPTION INITIATION FACTOR IIIC TFIIIC , POLYPEPTIDE 6-RELATED"/>
    <property type="match status" value="1"/>
</dbReference>
<dbReference type="AlphaFoldDB" id="A0A9D4GSC1"/>
<feature type="compositionally biased region" description="Polar residues" evidence="1">
    <location>
        <begin position="110"/>
        <end position="120"/>
    </location>
</feature>
<evidence type="ECO:0000256" key="1">
    <source>
        <dbReference type="SAM" id="MobiDB-lite"/>
    </source>
</evidence>
<proteinExistence type="predicted"/>